<accession>A0ABU1TSD9</accession>
<dbReference type="RefSeq" id="WP_310027409.1">
    <property type="nucleotide sequence ID" value="NZ_JAVDVI010000013.1"/>
</dbReference>
<dbReference type="Pfam" id="PF13302">
    <property type="entry name" value="Acetyltransf_3"/>
    <property type="match status" value="1"/>
</dbReference>
<dbReference type="InterPro" id="IPR000182">
    <property type="entry name" value="GNAT_dom"/>
</dbReference>
<feature type="domain" description="N-acetyltransferase" evidence="1">
    <location>
        <begin position="14"/>
        <end position="172"/>
    </location>
</feature>
<dbReference type="PANTHER" id="PTHR43792">
    <property type="entry name" value="GNAT FAMILY, PUTATIVE (AFU_ORTHOLOGUE AFUA_3G00765)-RELATED-RELATED"/>
    <property type="match status" value="1"/>
</dbReference>
<keyword evidence="3" id="KW-1185">Reference proteome</keyword>
<organism evidence="2 3">
    <name type="scientific">Flavobacterium arsenatis</name>
    <dbReference type="NCBI Taxonomy" id="1484332"/>
    <lineage>
        <taxon>Bacteria</taxon>
        <taxon>Pseudomonadati</taxon>
        <taxon>Bacteroidota</taxon>
        <taxon>Flavobacteriia</taxon>
        <taxon>Flavobacteriales</taxon>
        <taxon>Flavobacteriaceae</taxon>
        <taxon>Flavobacterium</taxon>
    </lineage>
</organism>
<dbReference type="EMBL" id="JAVDVI010000013">
    <property type="protein sequence ID" value="MDR6968797.1"/>
    <property type="molecule type" value="Genomic_DNA"/>
</dbReference>
<dbReference type="Proteomes" id="UP001255185">
    <property type="component" value="Unassembled WGS sequence"/>
</dbReference>
<dbReference type="Gene3D" id="3.40.630.30">
    <property type="match status" value="1"/>
</dbReference>
<proteinExistence type="predicted"/>
<dbReference type="SUPFAM" id="SSF55729">
    <property type="entry name" value="Acyl-CoA N-acyltransferases (Nat)"/>
    <property type="match status" value="1"/>
</dbReference>
<sequence>MNTTKNYIFTSERLGFRNWMEDDIPQMANINSNTNVMKFFPSVQTAEQTRGFIYRMQQQFEEQNYCYFAVDVLESDAFIGFIGLSDKDFESDFTPCVDIGWRLSENHWKKGYATEGALACLKYGFEELHLEKIIATTPSVNIKSEEVMKRIGMTKVKSFNHPLLLDDERLRECLLYSITNR</sequence>
<evidence type="ECO:0000313" key="3">
    <source>
        <dbReference type="Proteomes" id="UP001255185"/>
    </source>
</evidence>
<dbReference type="InterPro" id="IPR051531">
    <property type="entry name" value="N-acetyltransferase"/>
</dbReference>
<gene>
    <name evidence="2" type="ORF">J2X31_002823</name>
</gene>
<dbReference type="PROSITE" id="PS51186">
    <property type="entry name" value="GNAT"/>
    <property type="match status" value="1"/>
</dbReference>
<evidence type="ECO:0000313" key="2">
    <source>
        <dbReference type="EMBL" id="MDR6968797.1"/>
    </source>
</evidence>
<reference evidence="2 3" key="1">
    <citation type="submission" date="2023-07" db="EMBL/GenBank/DDBJ databases">
        <title>Sorghum-associated microbial communities from plants grown in Nebraska, USA.</title>
        <authorList>
            <person name="Schachtman D."/>
        </authorList>
    </citation>
    <scope>NUCLEOTIDE SEQUENCE [LARGE SCALE GENOMIC DNA]</scope>
    <source>
        <strain evidence="2 3">3773</strain>
    </source>
</reference>
<dbReference type="PANTHER" id="PTHR43792:SF1">
    <property type="entry name" value="N-ACETYLTRANSFERASE DOMAIN-CONTAINING PROTEIN"/>
    <property type="match status" value="1"/>
</dbReference>
<evidence type="ECO:0000259" key="1">
    <source>
        <dbReference type="PROSITE" id="PS51186"/>
    </source>
</evidence>
<dbReference type="InterPro" id="IPR016181">
    <property type="entry name" value="Acyl_CoA_acyltransferase"/>
</dbReference>
<name>A0ABU1TSD9_9FLAO</name>
<comment type="caution">
    <text evidence="2">The sequence shown here is derived from an EMBL/GenBank/DDBJ whole genome shotgun (WGS) entry which is preliminary data.</text>
</comment>
<protein>
    <submittedName>
        <fullName evidence="2">RimJ/RimL family protein N-acetyltransferase</fullName>
    </submittedName>
</protein>